<evidence type="ECO:0000259" key="3">
    <source>
        <dbReference type="Pfam" id="PF05368"/>
    </source>
</evidence>
<evidence type="ECO:0000313" key="4">
    <source>
        <dbReference type="EMBL" id="RSH90723.1"/>
    </source>
</evidence>
<dbReference type="InterPro" id="IPR051609">
    <property type="entry name" value="NmrA/Isoflavone_reductase-like"/>
</dbReference>
<keyword evidence="1" id="KW-0521">NADP</keyword>
<dbReference type="Gene3D" id="3.40.50.720">
    <property type="entry name" value="NAD(P)-binding Rossmann-like Domain"/>
    <property type="match status" value="1"/>
</dbReference>
<dbReference type="AlphaFoldDB" id="A0A427YI17"/>
<evidence type="ECO:0000313" key="5">
    <source>
        <dbReference type="Proteomes" id="UP000279259"/>
    </source>
</evidence>
<accession>A0A427YI17</accession>
<gene>
    <name evidence="4" type="ORF">EHS25_009898</name>
</gene>
<proteinExistence type="predicted"/>
<dbReference type="SUPFAM" id="SSF51735">
    <property type="entry name" value="NAD(P)-binding Rossmann-fold domains"/>
    <property type="match status" value="1"/>
</dbReference>
<keyword evidence="2" id="KW-0560">Oxidoreductase</keyword>
<comment type="caution">
    <text evidence="4">The sequence shown here is derived from an EMBL/GenBank/DDBJ whole genome shotgun (WGS) entry which is preliminary data.</text>
</comment>
<dbReference type="PANTHER" id="PTHR47706">
    <property type="entry name" value="NMRA-LIKE FAMILY PROTEIN"/>
    <property type="match status" value="1"/>
</dbReference>
<feature type="domain" description="NmrA-like" evidence="3">
    <location>
        <begin position="10"/>
        <end position="249"/>
    </location>
</feature>
<dbReference type="InterPro" id="IPR036291">
    <property type="entry name" value="NAD(P)-bd_dom_sf"/>
</dbReference>
<name>A0A427YI17_9TREE</name>
<organism evidence="4 5">
    <name type="scientific">Saitozyma podzolica</name>
    <dbReference type="NCBI Taxonomy" id="1890683"/>
    <lineage>
        <taxon>Eukaryota</taxon>
        <taxon>Fungi</taxon>
        <taxon>Dikarya</taxon>
        <taxon>Basidiomycota</taxon>
        <taxon>Agaricomycotina</taxon>
        <taxon>Tremellomycetes</taxon>
        <taxon>Tremellales</taxon>
        <taxon>Trimorphomycetaceae</taxon>
        <taxon>Saitozyma</taxon>
    </lineage>
</organism>
<dbReference type="CDD" id="cd05259">
    <property type="entry name" value="PCBER_SDR_a"/>
    <property type="match status" value="1"/>
</dbReference>
<dbReference type="PANTHER" id="PTHR47706:SF6">
    <property type="entry name" value="NMRA-LIKE FAMILY PROTEIN (AFU_ORTHOLOGUE AFUA_6G00280)"/>
    <property type="match status" value="1"/>
</dbReference>
<dbReference type="EMBL" id="RSCD01000009">
    <property type="protein sequence ID" value="RSH90723.1"/>
    <property type="molecule type" value="Genomic_DNA"/>
</dbReference>
<keyword evidence="5" id="KW-1185">Reference proteome</keyword>
<dbReference type="Pfam" id="PF05368">
    <property type="entry name" value="NmrA"/>
    <property type="match status" value="1"/>
</dbReference>
<dbReference type="OrthoDB" id="5283654at2759"/>
<dbReference type="GO" id="GO:0016491">
    <property type="term" value="F:oxidoreductase activity"/>
    <property type="evidence" value="ECO:0007669"/>
    <property type="project" value="UniProtKB-KW"/>
</dbReference>
<protein>
    <recommendedName>
        <fullName evidence="3">NmrA-like domain-containing protein</fullName>
    </recommendedName>
</protein>
<evidence type="ECO:0000256" key="2">
    <source>
        <dbReference type="ARBA" id="ARBA00023002"/>
    </source>
</evidence>
<dbReference type="InterPro" id="IPR008030">
    <property type="entry name" value="NmrA-like"/>
</dbReference>
<dbReference type="Gene3D" id="3.90.25.10">
    <property type="entry name" value="UDP-galactose 4-epimerase, domain 1"/>
    <property type="match status" value="1"/>
</dbReference>
<evidence type="ECO:0000256" key="1">
    <source>
        <dbReference type="ARBA" id="ARBA00022857"/>
    </source>
</evidence>
<dbReference type="Proteomes" id="UP000279259">
    <property type="component" value="Unassembled WGS sequence"/>
</dbReference>
<sequence length="315" mass="34446">MANQPYTISQRILVLGAGELGLAIISALRAHPSRPDVAVLLRPDSSSTNSIPNDIDIIPGNLSDPVEALADILRPFEIVISASGFAGGPGSQLHIARAALHAGIEWYFPWQFGVDYDVIGRGSSQPLFDEQLSVRELLRAQDKVKWTIVSTGLFTSFLFEPAFGVVDLDSDSSATTGRRRATVTALGDWKNRVTVTPARDIGRLVAHIALDPVSTTNADGVDERTGVLHIASDTLTFDRLAELLEKRGWEVTRKLASVAALQAKLEAEPDDVGLRYQLVWARNRGVAWEVESSWNGRRGIPMEDLETWLASSRLR</sequence>
<dbReference type="InterPro" id="IPR045312">
    <property type="entry name" value="PCBER-like"/>
</dbReference>
<reference evidence="4 5" key="1">
    <citation type="submission" date="2018-11" db="EMBL/GenBank/DDBJ databases">
        <title>Genome sequence of Saitozyma podzolica DSM 27192.</title>
        <authorList>
            <person name="Aliyu H."/>
            <person name="Gorte O."/>
            <person name="Ochsenreither K."/>
        </authorList>
    </citation>
    <scope>NUCLEOTIDE SEQUENCE [LARGE SCALE GENOMIC DNA]</scope>
    <source>
        <strain evidence="4 5">DSM 27192</strain>
    </source>
</reference>